<accession>A0A1M7YGU7</accession>
<dbReference type="InterPro" id="IPR000415">
    <property type="entry name" value="Nitroreductase-like"/>
</dbReference>
<gene>
    <name evidence="4" type="ORF">SAMN02745217_03339</name>
</gene>
<dbReference type="CDD" id="cd02062">
    <property type="entry name" value="Nitro_FMN_reductase"/>
    <property type="match status" value="1"/>
</dbReference>
<evidence type="ECO:0000256" key="1">
    <source>
        <dbReference type="ARBA" id="ARBA00007118"/>
    </source>
</evidence>
<dbReference type="SUPFAM" id="SSF55469">
    <property type="entry name" value="FMN-dependent nitroreductase-like"/>
    <property type="match status" value="1"/>
</dbReference>
<dbReference type="EMBL" id="FRFD01000010">
    <property type="protein sequence ID" value="SHO51789.1"/>
    <property type="molecule type" value="Genomic_DNA"/>
</dbReference>
<reference evidence="4 5" key="1">
    <citation type="submission" date="2016-12" db="EMBL/GenBank/DDBJ databases">
        <authorList>
            <person name="Song W.-J."/>
            <person name="Kurnit D.M."/>
        </authorList>
    </citation>
    <scope>NUCLEOTIDE SEQUENCE [LARGE SCALE GENOMIC DNA]</scope>
    <source>
        <strain evidence="4 5">DSM 12503</strain>
    </source>
</reference>
<evidence type="ECO:0000259" key="3">
    <source>
        <dbReference type="Pfam" id="PF00881"/>
    </source>
</evidence>
<name>A0A1M7YGU7_9FIRM</name>
<comment type="similarity">
    <text evidence="1">Belongs to the nitroreductase family.</text>
</comment>
<dbReference type="GO" id="GO:0016491">
    <property type="term" value="F:oxidoreductase activity"/>
    <property type="evidence" value="ECO:0007669"/>
    <property type="project" value="UniProtKB-KW"/>
</dbReference>
<keyword evidence="5" id="KW-1185">Reference proteome</keyword>
<feature type="domain" description="Nitroreductase" evidence="3">
    <location>
        <begin position="11"/>
        <end position="153"/>
    </location>
</feature>
<proteinExistence type="inferred from homology"/>
<dbReference type="OrthoDB" id="9804207at2"/>
<dbReference type="AlphaFoldDB" id="A0A1M7YGU7"/>
<evidence type="ECO:0000313" key="4">
    <source>
        <dbReference type="EMBL" id="SHO51789.1"/>
    </source>
</evidence>
<evidence type="ECO:0000256" key="2">
    <source>
        <dbReference type="ARBA" id="ARBA00023002"/>
    </source>
</evidence>
<dbReference type="STRING" id="1121345.SAMN02745217_03339"/>
<dbReference type="Pfam" id="PF00881">
    <property type="entry name" value="Nitroreductase"/>
    <property type="match status" value="1"/>
</dbReference>
<dbReference type="Proteomes" id="UP000184612">
    <property type="component" value="Unassembled WGS sequence"/>
</dbReference>
<evidence type="ECO:0000313" key="5">
    <source>
        <dbReference type="Proteomes" id="UP000184612"/>
    </source>
</evidence>
<dbReference type="Gene3D" id="2.20.180.10">
    <property type="entry name" value="putative fmn-dependent nitroreductase like domains"/>
    <property type="match status" value="1"/>
</dbReference>
<organism evidence="4 5">
    <name type="scientific">Anaerocolumna xylanovorans DSM 12503</name>
    <dbReference type="NCBI Taxonomy" id="1121345"/>
    <lineage>
        <taxon>Bacteria</taxon>
        <taxon>Bacillati</taxon>
        <taxon>Bacillota</taxon>
        <taxon>Clostridia</taxon>
        <taxon>Lachnospirales</taxon>
        <taxon>Lachnospiraceae</taxon>
        <taxon>Anaerocolumna</taxon>
    </lineage>
</organism>
<dbReference type="PANTHER" id="PTHR43673:SF10">
    <property type="entry name" value="NADH DEHYDROGENASE_NAD(P)H NITROREDUCTASE XCC3605-RELATED"/>
    <property type="match status" value="1"/>
</dbReference>
<dbReference type="PANTHER" id="PTHR43673">
    <property type="entry name" value="NAD(P)H NITROREDUCTASE YDGI-RELATED"/>
    <property type="match status" value="1"/>
</dbReference>
<dbReference type="InterPro" id="IPR029479">
    <property type="entry name" value="Nitroreductase"/>
</dbReference>
<dbReference type="InterPro" id="IPR023312">
    <property type="entry name" value="Put_nitroreductase_C_bac"/>
</dbReference>
<dbReference type="Gene3D" id="3.40.109.10">
    <property type="entry name" value="NADH Oxidase"/>
    <property type="match status" value="1"/>
</dbReference>
<keyword evidence="2" id="KW-0560">Oxidoreductase</keyword>
<protein>
    <submittedName>
        <fullName evidence="4">Nitroreductase</fullName>
    </submittedName>
</protein>
<sequence>MSGQFKKLVTEARSFRRFEEEKEISTELLSELADLGRLSPSGANLQPLKYILVSKEEVREKVFACLGWAGYLKDWDGPVKGERPAGYIILLRDKDIAVKPGMDEGIAAQSIFLGAASMGIKGCFIGNIKKAELAKELAIPEKYEIELVIALGYPREEVVIEEIKENNIKYWRDEKAVHHVPKRTLTEVIVQTF</sequence>